<feature type="transmembrane region" description="Helical" evidence="12">
    <location>
        <begin position="141"/>
        <end position="158"/>
    </location>
</feature>
<comment type="subcellular location">
    <subcellularLocation>
        <location evidence="1">Cell membrane</location>
        <topology evidence="1">Multi-pass membrane protein</topology>
    </subcellularLocation>
</comment>
<evidence type="ECO:0000256" key="8">
    <source>
        <dbReference type="ARBA" id="ARBA00023136"/>
    </source>
</evidence>
<dbReference type="GO" id="GO:0030171">
    <property type="term" value="F:voltage-gated proton channel activity"/>
    <property type="evidence" value="ECO:0007669"/>
    <property type="project" value="InterPro"/>
</dbReference>
<keyword evidence="4 12" id="KW-0812">Transmembrane</keyword>
<evidence type="ECO:0000256" key="9">
    <source>
        <dbReference type="ARBA" id="ARBA00023303"/>
    </source>
</evidence>
<feature type="transmembrane region" description="Helical" evidence="12">
    <location>
        <begin position="108"/>
        <end position="129"/>
    </location>
</feature>
<dbReference type="PANTHER" id="PTHR46480">
    <property type="entry name" value="F20B24.22"/>
    <property type="match status" value="1"/>
</dbReference>
<proteinExistence type="predicted"/>
<dbReference type="InterPro" id="IPR027359">
    <property type="entry name" value="Volt_channel_dom_sf"/>
</dbReference>
<feature type="compositionally biased region" description="Basic and acidic residues" evidence="11">
    <location>
        <begin position="600"/>
        <end position="647"/>
    </location>
</feature>
<keyword evidence="5" id="KW-0851">Voltage-gated channel</keyword>
<dbReference type="InterPro" id="IPR031846">
    <property type="entry name" value="Hvcn1"/>
</dbReference>
<evidence type="ECO:0000256" key="10">
    <source>
        <dbReference type="SAM" id="Coils"/>
    </source>
</evidence>
<feature type="compositionally biased region" description="Basic and acidic residues" evidence="11">
    <location>
        <begin position="35"/>
        <end position="49"/>
    </location>
</feature>
<keyword evidence="10" id="KW-0175">Coiled coil</keyword>
<keyword evidence="6 12" id="KW-1133">Transmembrane helix</keyword>
<evidence type="ECO:0000256" key="12">
    <source>
        <dbReference type="SAM" id="Phobius"/>
    </source>
</evidence>
<dbReference type="Proteomes" id="UP001497497">
    <property type="component" value="Unassembled WGS sequence"/>
</dbReference>
<keyword evidence="9" id="KW-0407">Ion channel</keyword>
<accession>A0AAV2I211</accession>
<keyword evidence="8 12" id="KW-0472">Membrane</keyword>
<evidence type="ECO:0000256" key="4">
    <source>
        <dbReference type="ARBA" id="ARBA00022692"/>
    </source>
</evidence>
<feature type="region of interest" description="Disordered" evidence="11">
    <location>
        <begin position="1"/>
        <end position="56"/>
    </location>
</feature>
<evidence type="ECO:0008006" key="15">
    <source>
        <dbReference type="Google" id="ProtNLM"/>
    </source>
</evidence>
<evidence type="ECO:0000313" key="14">
    <source>
        <dbReference type="Proteomes" id="UP001497497"/>
    </source>
</evidence>
<evidence type="ECO:0000313" key="13">
    <source>
        <dbReference type="EMBL" id="CAL1540012.1"/>
    </source>
</evidence>
<evidence type="ECO:0000256" key="3">
    <source>
        <dbReference type="ARBA" id="ARBA00022475"/>
    </source>
</evidence>
<dbReference type="Gene3D" id="1.20.120.350">
    <property type="entry name" value="Voltage-gated potassium channels. Chain C"/>
    <property type="match status" value="1"/>
</dbReference>
<organism evidence="13 14">
    <name type="scientific">Lymnaea stagnalis</name>
    <name type="common">Great pond snail</name>
    <name type="synonym">Helix stagnalis</name>
    <dbReference type="NCBI Taxonomy" id="6523"/>
    <lineage>
        <taxon>Eukaryota</taxon>
        <taxon>Metazoa</taxon>
        <taxon>Spiralia</taxon>
        <taxon>Lophotrochozoa</taxon>
        <taxon>Mollusca</taxon>
        <taxon>Gastropoda</taxon>
        <taxon>Heterobranchia</taxon>
        <taxon>Euthyneura</taxon>
        <taxon>Panpulmonata</taxon>
        <taxon>Hygrophila</taxon>
        <taxon>Lymnaeoidea</taxon>
        <taxon>Lymnaeidae</taxon>
        <taxon>Lymnaea</taxon>
    </lineage>
</organism>
<gene>
    <name evidence="13" type="ORF">GSLYS_00013745001</name>
</gene>
<feature type="compositionally biased region" description="Polar residues" evidence="11">
    <location>
        <begin position="1"/>
        <end position="17"/>
    </location>
</feature>
<sequence length="718" mass="79127">MDNSPSQYTSQKLSESTHIIPESIQEEENSQSVYDKFRPKRESDHDTKGTPDGNIESLAIRGYDTSDVNGSEDSGENNLVNVDDSNLEEDMIRRELHHSKEMEIAHKLHYASLCVVSFLLVGVVMKIICSGSNFFKRKIQVFDAVVIIASFAVDLAFIKGLAEFAVDDSIFVLVFLLPWRVIRVVNSLVMAVIDHEHVKLRLLYSRKKKLDKTVETLKNESDELKGMLQDVRQFCIKEGIDASQIDGMLGKFAPRRRKDSKFYTLVKLVMSTASMNNNDNDSISSSSMENDLRHIATRDSVMNETGSNEGTISSLKQYLSVPFCSPQSHSISDIESLGGDLSVTSPSIFVTSPASDDGNAGFSFCDVDMETAEVTAGTRIDTSESIQEEDESDAFDVRTKRLNSSPGVSFYVGSQTSLDFKPAASSHDNVHYHRGDANDNQSLGNAFAGLSSEGAHARYVEDPDVDDNRNMSNSQSYGKFLTVPQCAVAKGEVAHPESSASFGLNISNNNYNHNNNHQTEDGYRTVLSPAPSTIHGGESGFEMRRSASDNVNVGDASGSFPCKKSNLFFGSTLLSHHPVGSPVPQRRKLENRAKCKYTRSRSESEDKEVVTLLRPEVKARFRRHSGEPRKHAGQKEEADRFGPHAPKDLLAIPGQNSLGNSVSYSSSRSMNDVSSAGESPGNNLSGDRPIMRRSCLSLNSDGRKRRAKTSHRVSFKVS</sequence>
<evidence type="ECO:0000256" key="5">
    <source>
        <dbReference type="ARBA" id="ARBA00022882"/>
    </source>
</evidence>
<evidence type="ECO:0000256" key="2">
    <source>
        <dbReference type="ARBA" id="ARBA00022448"/>
    </source>
</evidence>
<dbReference type="PANTHER" id="PTHR46480:SF1">
    <property type="entry name" value="VOLTAGE-GATED HYDROGEN CHANNEL 1"/>
    <property type="match status" value="1"/>
</dbReference>
<feature type="region of interest" description="Disordered" evidence="11">
    <location>
        <begin position="578"/>
        <end position="718"/>
    </location>
</feature>
<keyword evidence="3" id="KW-1003">Cell membrane</keyword>
<feature type="compositionally biased region" description="Low complexity" evidence="11">
    <location>
        <begin position="656"/>
        <end position="675"/>
    </location>
</feature>
<comment type="caution">
    <text evidence="13">The sequence shown here is derived from an EMBL/GenBank/DDBJ whole genome shotgun (WGS) entry which is preliminary data.</text>
</comment>
<dbReference type="AlphaFoldDB" id="A0AAV2I211"/>
<evidence type="ECO:0000256" key="6">
    <source>
        <dbReference type="ARBA" id="ARBA00022989"/>
    </source>
</evidence>
<keyword evidence="2" id="KW-0813">Transport</keyword>
<dbReference type="GO" id="GO:0034702">
    <property type="term" value="C:monoatomic ion channel complex"/>
    <property type="evidence" value="ECO:0007669"/>
    <property type="project" value="UniProtKB-KW"/>
</dbReference>
<reference evidence="13 14" key="1">
    <citation type="submission" date="2024-04" db="EMBL/GenBank/DDBJ databases">
        <authorList>
            <consortium name="Genoscope - CEA"/>
            <person name="William W."/>
        </authorList>
    </citation>
    <scope>NUCLEOTIDE SEQUENCE [LARGE SCALE GENOMIC DNA]</scope>
</reference>
<feature type="compositionally biased region" description="Basic residues" evidence="11">
    <location>
        <begin position="703"/>
        <end position="718"/>
    </location>
</feature>
<evidence type="ECO:0000256" key="1">
    <source>
        <dbReference type="ARBA" id="ARBA00004651"/>
    </source>
</evidence>
<keyword evidence="14" id="KW-1185">Reference proteome</keyword>
<dbReference type="EMBL" id="CAXITT010000367">
    <property type="protein sequence ID" value="CAL1540012.1"/>
    <property type="molecule type" value="Genomic_DNA"/>
</dbReference>
<name>A0AAV2I211_LYMST</name>
<evidence type="ECO:0000256" key="7">
    <source>
        <dbReference type="ARBA" id="ARBA00023065"/>
    </source>
</evidence>
<keyword evidence="7" id="KW-0406">Ion transport</keyword>
<feature type="compositionally biased region" description="Polar residues" evidence="11">
    <location>
        <begin position="676"/>
        <end position="685"/>
    </location>
</feature>
<protein>
    <recommendedName>
        <fullName evidence="15">Voltage-gated hydrogen channel 1</fullName>
    </recommendedName>
</protein>
<dbReference type="GO" id="GO:0005886">
    <property type="term" value="C:plasma membrane"/>
    <property type="evidence" value="ECO:0007669"/>
    <property type="project" value="UniProtKB-SubCell"/>
</dbReference>
<feature type="coiled-coil region" evidence="10">
    <location>
        <begin position="200"/>
        <end position="227"/>
    </location>
</feature>
<evidence type="ECO:0000256" key="11">
    <source>
        <dbReference type="SAM" id="MobiDB-lite"/>
    </source>
</evidence>